<keyword evidence="7" id="KW-1185">Reference proteome</keyword>
<dbReference type="InterPro" id="IPR016024">
    <property type="entry name" value="ARM-type_fold"/>
</dbReference>
<dbReference type="GO" id="GO:0005737">
    <property type="term" value="C:cytoplasm"/>
    <property type="evidence" value="ECO:0007669"/>
    <property type="project" value="UniProtKB-SubCell"/>
</dbReference>
<keyword evidence="4" id="KW-0677">Repeat</keyword>
<gene>
    <name evidence="6" type="ORF">TRFO_05332</name>
</gene>
<comment type="caution">
    <text evidence="6">The sequence shown here is derived from an EMBL/GenBank/DDBJ whole genome shotgun (WGS) entry which is preliminary data.</text>
</comment>
<dbReference type="AlphaFoldDB" id="A0A1J4K6V8"/>
<organism evidence="6 7">
    <name type="scientific">Tritrichomonas foetus</name>
    <dbReference type="NCBI Taxonomy" id="1144522"/>
    <lineage>
        <taxon>Eukaryota</taxon>
        <taxon>Metamonada</taxon>
        <taxon>Parabasalia</taxon>
        <taxon>Tritrichomonadida</taxon>
        <taxon>Tritrichomonadidae</taxon>
        <taxon>Tritrichomonas</taxon>
    </lineage>
</organism>
<evidence type="ECO:0000256" key="2">
    <source>
        <dbReference type="ARBA" id="ARBA00022448"/>
    </source>
</evidence>
<dbReference type="VEuPathDB" id="TrichDB:TRFO_05332"/>
<evidence type="ECO:0000313" key="7">
    <source>
        <dbReference type="Proteomes" id="UP000179807"/>
    </source>
</evidence>
<dbReference type="PANTHER" id="PTHR10527">
    <property type="entry name" value="IMPORTIN BETA"/>
    <property type="match status" value="1"/>
</dbReference>
<comment type="subcellular location">
    <subcellularLocation>
        <location evidence="1">Cytoplasm</location>
    </subcellularLocation>
</comment>
<dbReference type="SUPFAM" id="SSF48371">
    <property type="entry name" value="ARM repeat"/>
    <property type="match status" value="1"/>
</dbReference>
<sequence>MYWKSFKNLSKGNLKQKTHRMEQLLVLLQNSLSPDDGTRSQAENTLNQMKQQDVRQLITSLIQVFSTPNIDLTCQASAIIYLWRLFPENIQEVPLDQPHPFDVYSEEVVQNILNSSFQLMTQGIPQLRNYGGVLFGRVASLQVHRNLESNIVLQLSQVLGAAQTIEELGPISVALQKVCNEFEPEGDELTALLTTIFTILGSPKSPEIANEVLKILSVIVTAMSTVVENEETLGNIIRTLLTLATADGVQAAALGVWTEISKVSSEIIAYVAPQLIEISLGILADEKKDENDFLAASKIVKLIAKLEFQNCTDGELGDEFAPIRTHFQPLVISLVRVCCTSSIPDCDDGSSWESYMAASQSLKHVLRLASDEEIASVFPIMSNLAGSQLFNERFGGLILLSRAIMCSENPKITLPFIQSLFNLVNETNEQAPRVRYQAIKCLKNFIMCLCDNQDFIEELPAMSQSCYSMMPLLDLNSPIALQVAALLGEITRIPNFPHTTQILQTLLQKGTNGHISKYFDIICKIVDCGSDEQSTFQFYPIILQTVQVAVSNPSSIWALHDLGEIIQAYLAKFQDKLAEMAGNTIQLLLQGAHTPSIFASDTLIPLGMHAKIFPQIFTPFAQPVLQVINAAMNEVRNSEIIYDAAMALTFIIMGHIQFPEMVPTFLGQLYQAISNLDISLEARRACVGCISDFAEHEPAIFLPMVNNFITFLRTFSIIEALNVEYMTDPKETQLMLHALASCTLNIMKAVGPANSTAYFDIAKNIITFSANMIEKEEILERLLIAIIALLFFVVSVDANFVLEIIEESPEVGELILTARSNGIEMAQNLLTALKYEE</sequence>
<dbReference type="Gene3D" id="1.25.10.10">
    <property type="entry name" value="Leucine-rich Repeat Variant"/>
    <property type="match status" value="1"/>
</dbReference>
<dbReference type="RefSeq" id="XP_068360239.1">
    <property type="nucleotide sequence ID" value="XM_068492426.1"/>
</dbReference>
<dbReference type="GO" id="GO:0006606">
    <property type="term" value="P:protein import into nucleus"/>
    <property type="evidence" value="ECO:0007669"/>
    <property type="project" value="InterPro"/>
</dbReference>
<name>A0A1J4K6V8_9EUKA</name>
<evidence type="ECO:0000256" key="4">
    <source>
        <dbReference type="ARBA" id="ARBA00022737"/>
    </source>
</evidence>
<keyword evidence="2" id="KW-0813">Transport</keyword>
<accession>A0A1J4K6V8</accession>
<dbReference type="OrthoDB" id="10267799at2759"/>
<evidence type="ECO:0000313" key="6">
    <source>
        <dbReference type="EMBL" id="OHT07103.1"/>
    </source>
</evidence>
<dbReference type="GeneID" id="94827130"/>
<keyword evidence="5" id="KW-0653">Protein transport</keyword>
<evidence type="ECO:0008006" key="8">
    <source>
        <dbReference type="Google" id="ProtNLM"/>
    </source>
</evidence>
<dbReference type="EMBL" id="MLAK01000705">
    <property type="protein sequence ID" value="OHT07103.1"/>
    <property type="molecule type" value="Genomic_DNA"/>
</dbReference>
<dbReference type="InterPro" id="IPR040122">
    <property type="entry name" value="Importin_beta"/>
</dbReference>
<keyword evidence="3" id="KW-0963">Cytoplasm</keyword>
<evidence type="ECO:0000256" key="5">
    <source>
        <dbReference type="ARBA" id="ARBA00022927"/>
    </source>
</evidence>
<reference evidence="6" key="1">
    <citation type="submission" date="2016-10" db="EMBL/GenBank/DDBJ databases">
        <authorList>
            <person name="Benchimol M."/>
            <person name="Almeida L.G."/>
            <person name="Vasconcelos A.T."/>
            <person name="Perreira-Neves A."/>
            <person name="Rosa I.A."/>
            <person name="Tasca T."/>
            <person name="Bogo M.R."/>
            <person name="de Souza W."/>
        </authorList>
    </citation>
    <scope>NUCLEOTIDE SEQUENCE [LARGE SCALE GENOMIC DNA]</scope>
    <source>
        <strain evidence="6">K</strain>
    </source>
</reference>
<evidence type="ECO:0000256" key="1">
    <source>
        <dbReference type="ARBA" id="ARBA00004496"/>
    </source>
</evidence>
<dbReference type="Proteomes" id="UP000179807">
    <property type="component" value="Unassembled WGS sequence"/>
</dbReference>
<protein>
    <recommendedName>
        <fullName evidence="8">Importin N-terminal domain-containing protein</fullName>
    </recommendedName>
</protein>
<dbReference type="InterPro" id="IPR011989">
    <property type="entry name" value="ARM-like"/>
</dbReference>
<proteinExistence type="predicted"/>
<evidence type="ECO:0000256" key="3">
    <source>
        <dbReference type="ARBA" id="ARBA00022490"/>
    </source>
</evidence>